<accession>A0A9Q6N597</accession>
<evidence type="ECO:0000313" key="2">
    <source>
        <dbReference type="Proteomes" id="UP000248188"/>
    </source>
</evidence>
<dbReference type="InterPro" id="IPR003458">
    <property type="entry name" value="Phage_T4_Gp38_tail_assem"/>
</dbReference>
<sequence length="120" mass="13827">MSWAVRNDGVQGWRAIEGADELFPNEVYSEFEPVQVMPSPHSIEDLSALVKVRRSELLTFAAHRMGPLQDAMDIGCITDVEAKQLLLWKNYRISLNRIEEQDFFSSEFQWPLSPDEILTQ</sequence>
<proteinExistence type="predicted"/>
<organism evidence="1 2">
    <name type="scientific">Pseudomonas protegens</name>
    <dbReference type="NCBI Taxonomy" id="380021"/>
    <lineage>
        <taxon>Bacteria</taxon>
        <taxon>Pseudomonadati</taxon>
        <taxon>Pseudomonadota</taxon>
        <taxon>Gammaproteobacteria</taxon>
        <taxon>Pseudomonadales</taxon>
        <taxon>Pseudomonadaceae</taxon>
        <taxon>Pseudomonas</taxon>
    </lineage>
</organism>
<dbReference type="AlphaFoldDB" id="A0A9Q6N597"/>
<gene>
    <name evidence="1" type="ORF">DMX08_30840</name>
</gene>
<dbReference type="Pfam" id="PF02413">
    <property type="entry name" value="Caudo_TAP"/>
    <property type="match status" value="1"/>
</dbReference>
<reference evidence="1 2" key="1">
    <citation type="submission" date="2018-06" db="EMBL/GenBank/DDBJ databases">
        <title>Pseudomonas diversity within urban Lake Michigan freshwaters.</title>
        <authorList>
            <person name="Batrich M."/>
            <person name="Hatzopoulos T."/>
            <person name="Putonti C."/>
        </authorList>
    </citation>
    <scope>NUCLEOTIDE SEQUENCE [LARGE SCALE GENOMIC DNA]</scope>
    <source>
        <strain evidence="1 2">MB-090624</strain>
    </source>
</reference>
<evidence type="ECO:0000313" key="1">
    <source>
        <dbReference type="EMBL" id="PYC28002.1"/>
    </source>
</evidence>
<protein>
    <submittedName>
        <fullName evidence="1">Tail assembly chaperone</fullName>
    </submittedName>
</protein>
<name>A0A9Q6N597_9PSED</name>
<dbReference type="RefSeq" id="WP_110653778.1">
    <property type="nucleotide sequence ID" value="NZ_JAINDD010000001.1"/>
</dbReference>
<dbReference type="Proteomes" id="UP000248188">
    <property type="component" value="Unassembled WGS sequence"/>
</dbReference>
<comment type="caution">
    <text evidence="1">The sequence shown here is derived from an EMBL/GenBank/DDBJ whole genome shotgun (WGS) entry which is preliminary data.</text>
</comment>
<dbReference type="EMBL" id="QJRN01000042">
    <property type="protein sequence ID" value="PYC28002.1"/>
    <property type="molecule type" value="Genomic_DNA"/>
</dbReference>